<evidence type="ECO:0000313" key="2">
    <source>
        <dbReference type="Proteomes" id="UP000442707"/>
    </source>
</evidence>
<protein>
    <submittedName>
        <fullName evidence="1">Uncharacterized protein</fullName>
    </submittedName>
</protein>
<sequence length="115" mass="12464">MAVLLGLPVVRVHRSKPPKSVVCRAPPGLAAHRAVASGPGPLKGCHAAGDRTLNLWSVSPTVRGTAPYERSQSHEESARRHFRGICHTLGRESTPMPPSIARMRWSLVATSRRCI</sequence>
<dbReference type="Proteomes" id="UP000442707">
    <property type="component" value="Unassembled WGS sequence"/>
</dbReference>
<dbReference type="EMBL" id="VZRB01000015">
    <property type="protein sequence ID" value="KAB1144503.1"/>
    <property type="molecule type" value="Genomic_DNA"/>
</dbReference>
<dbReference type="AlphaFoldDB" id="A0A6H9UYC9"/>
<evidence type="ECO:0000313" key="1">
    <source>
        <dbReference type="EMBL" id="KAB1144503.1"/>
    </source>
</evidence>
<keyword evidence="2" id="KW-1185">Reference proteome</keyword>
<organism evidence="1 2">
    <name type="scientific">Streptomyces luteolifulvus</name>
    <dbReference type="NCBI Taxonomy" id="2615112"/>
    <lineage>
        <taxon>Bacteria</taxon>
        <taxon>Bacillati</taxon>
        <taxon>Actinomycetota</taxon>
        <taxon>Actinomycetes</taxon>
        <taxon>Kitasatosporales</taxon>
        <taxon>Streptomycetaceae</taxon>
        <taxon>Streptomyces</taxon>
    </lineage>
</organism>
<proteinExistence type="predicted"/>
<comment type="caution">
    <text evidence="1">The sequence shown here is derived from an EMBL/GenBank/DDBJ whole genome shotgun (WGS) entry which is preliminary data.</text>
</comment>
<gene>
    <name evidence="1" type="ORF">F7R91_22075</name>
</gene>
<accession>A0A6H9UYC9</accession>
<reference evidence="1 2" key="1">
    <citation type="submission" date="2019-09" db="EMBL/GenBank/DDBJ databases">
        <title>Screening of Novel Bioactive Compounds from Soil-Associated.</title>
        <authorList>
            <person name="Zhao S."/>
        </authorList>
    </citation>
    <scope>NUCLEOTIDE SEQUENCE [LARGE SCALE GENOMIC DNA]</scope>
    <source>
        <strain evidence="1 2">HIT-DPA4</strain>
    </source>
</reference>
<name>A0A6H9UYC9_9ACTN</name>